<evidence type="ECO:0000256" key="12">
    <source>
        <dbReference type="SAM" id="Phobius"/>
    </source>
</evidence>
<feature type="transmembrane region" description="Helical" evidence="12">
    <location>
        <begin position="35"/>
        <end position="53"/>
    </location>
</feature>
<keyword evidence="9 11" id="KW-0472">Membrane</keyword>
<dbReference type="PANTHER" id="PTHR36844:SF1">
    <property type="entry name" value="PROTEASE PRSW"/>
    <property type="match status" value="1"/>
</dbReference>
<keyword evidence="7 11" id="KW-0378">Hydrolase</keyword>
<keyword evidence="14" id="KW-1185">Reference proteome</keyword>
<keyword evidence="6 12" id="KW-0812">Transmembrane</keyword>
<feature type="transmembrane region" description="Helical" evidence="12">
    <location>
        <begin position="6"/>
        <end position="23"/>
    </location>
</feature>
<evidence type="ECO:0000256" key="4">
    <source>
        <dbReference type="ARBA" id="ARBA00022475"/>
    </source>
</evidence>
<feature type="transmembrane region" description="Helical" evidence="12">
    <location>
        <begin position="100"/>
        <end position="122"/>
    </location>
</feature>
<evidence type="ECO:0000256" key="8">
    <source>
        <dbReference type="ARBA" id="ARBA00022989"/>
    </source>
</evidence>
<protein>
    <recommendedName>
        <fullName evidence="3 11">Protease PrsW</fullName>
        <ecNumber evidence="11">3.4.-.-</ecNumber>
    </recommendedName>
    <alternativeName>
        <fullName evidence="10 11">Protease responsible for activating sigma-W</fullName>
    </alternativeName>
</protein>
<keyword evidence="8 12" id="KW-1133">Transmembrane helix</keyword>
<dbReference type="PIRSF" id="PIRSF016933">
    <property type="entry name" value="PrsW"/>
    <property type="match status" value="1"/>
</dbReference>
<organism evidence="13 14">
    <name type="scientific">Cohnella phaseoli</name>
    <dbReference type="NCBI Taxonomy" id="456490"/>
    <lineage>
        <taxon>Bacteria</taxon>
        <taxon>Bacillati</taxon>
        <taxon>Bacillota</taxon>
        <taxon>Bacilli</taxon>
        <taxon>Bacillales</taxon>
        <taxon>Paenibacillaceae</taxon>
        <taxon>Cohnella</taxon>
    </lineage>
</organism>
<dbReference type="NCBIfam" id="NF033739">
    <property type="entry name" value="intramemb_PrsW"/>
    <property type="match status" value="1"/>
</dbReference>
<dbReference type="Proteomes" id="UP000256977">
    <property type="component" value="Unassembled WGS sequence"/>
</dbReference>
<evidence type="ECO:0000313" key="13">
    <source>
        <dbReference type="EMBL" id="RED55224.1"/>
    </source>
</evidence>
<feature type="transmembrane region" description="Helical" evidence="12">
    <location>
        <begin position="65"/>
        <end position="88"/>
    </location>
</feature>
<evidence type="ECO:0000256" key="1">
    <source>
        <dbReference type="ARBA" id="ARBA00004651"/>
    </source>
</evidence>
<name>A0A3D9I0F4_9BACL</name>
<evidence type="ECO:0000256" key="3">
    <source>
        <dbReference type="ARBA" id="ARBA00018997"/>
    </source>
</evidence>
<dbReference type="GO" id="GO:0008233">
    <property type="term" value="F:peptidase activity"/>
    <property type="evidence" value="ECO:0007669"/>
    <property type="project" value="UniProtKB-KW"/>
</dbReference>
<accession>A0A3D9I0F4</accession>
<dbReference type="Pfam" id="PF13367">
    <property type="entry name" value="PrsW-protease"/>
    <property type="match status" value="1"/>
</dbReference>
<evidence type="ECO:0000313" key="14">
    <source>
        <dbReference type="Proteomes" id="UP000256977"/>
    </source>
</evidence>
<comment type="caution">
    <text evidence="13">The sequence shown here is derived from an EMBL/GenBank/DDBJ whole genome shotgun (WGS) entry which is preliminary data.</text>
</comment>
<dbReference type="InterPro" id="IPR026898">
    <property type="entry name" value="PrsW"/>
</dbReference>
<evidence type="ECO:0000256" key="9">
    <source>
        <dbReference type="ARBA" id="ARBA00023136"/>
    </source>
</evidence>
<dbReference type="GO" id="GO:0006508">
    <property type="term" value="P:proteolysis"/>
    <property type="evidence" value="ECO:0007669"/>
    <property type="project" value="UniProtKB-KW"/>
</dbReference>
<evidence type="ECO:0000256" key="10">
    <source>
        <dbReference type="ARBA" id="ARBA00030345"/>
    </source>
</evidence>
<dbReference type="PANTHER" id="PTHR36844">
    <property type="entry name" value="PROTEASE PRSW"/>
    <property type="match status" value="1"/>
</dbReference>
<dbReference type="EC" id="3.4.-.-" evidence="11"/>
<evidence type="ECO:0000256" key="11">
    <source>
        <dbReference type="PIRNR" id="PIRNR016933"/>
    </source>
</evidence>
<dbReference type="RefSeq" id="WP_116065287.1">
    <property type="nucleotide sequence ID" value="NZ_QRDZ01000044.1"/>
</dbReference>
<proteinExistence type="inferred from homology"/>
<evidence type="ECO:0000256" key="6">
    <source>
        <dbReference type="ARBA" id="ARBA00022692"/>
    </source>
</evidence>
<evidence type="ECO:0000256" key="7">
    <source>
        <dbReference type="ARBA" id="ARBA00022801"/>
    </source>
</evidence>
<evidence type="ECO:0000256" key="2">
    <source>
        <dbReference type="ARBA" id="ARBA00009165"/>
    </source>
</evidence>
<feature type="transmembrane region" description="Helical" evidence="12">
    <location>
        <begin position="134"/>
        <end position="153"/>
    </location>
</feature>
<dbReference type="OrthoDB" id="5504276at2"/>
<reference evidence="13 14" key="1">
    <citation type="submission" date="2018-07" db="EMBL/GenBank/DDBJ databases">
        <title>Genomic Encyclopedia of Type Strains, Phase III (KMG-III): the genomes of soil and plant-associated and newly described type strains.</title>
        <authorList>
            <person name="Whitman W."/>
        </authorList>
    </citation>
    <scope>NUCLEOTIDE SEQUENCE [LARGE SCALE GENOMIC DNA]</scope>
    <source>
        <strain evidence="13 14">CECT 7287</strain>
    </source>
</reference>
<comment type="function">
    <text evidence="11">Involved in the degradation of specific anti-sigma factors.</text>
</comment>
<feature type="transmembrane region" description="Helical" evidence="12">
    <location>
        <begin position="165"/>
        <end position="186"/>
    </location>
</feature>
<comment type="similarity">
    <text evidence="2 11">Belongs to the protease PrsW family.</text>
</comment>
<gene>
    <name evidence="13" type="ORF">DFP98_14467</name>
</gene>
<sequence length="231" mass="26604">MLIVSVLAAAIVPGFALLAYFYWKDRYDTEPISIVLKMFMFGVLIVLPIMIVQRSLVLWWGESPFVYSFIISSGVEEFFKWFVLYHIIYNHTEFDEPYDGIVYAVAVSLGFATLENVLYAFLQPATFGTLFMRALLPVSGHALFGVLMGYSLGKAKFSVGKGVKLHLWLALLVPIVWHGFYDFMLLTFPPTWLWTAVPFMFLLWFIGMRMVNNANAVSPFRFLKREEEVKF</sequence>
<evidence type="ECO:0000256" key="5">
    <source>
        <dbReference type="ARBA" id="ARBA00022670"/>
    </source>
</evidence>
<feature type="transmembrane region" description="Helical" evidence="12">
    <location>
        <begin position="192"/>
        <end position="211"/>
    </location>
</feature>
<keyword evidence="4 11" id="KW-1003">Cell membrane</keyword>
<dbReference type="AlphaFoldDB" id="A0A3D9I0F4"/>
<keyword evidence="5 11" id="KW-0645">Protease</keyword>
<comment type="subcellular location">
    <subcellularLocation>
        <location evidence="1">Cell membrane</location>
        <topology evidence="1">Multi-pass membrane protein</topology>
    </subcellularLocation>
</comment>
<dbReference type="InterPro" id="IPR023596">
    <property type="entry name" value="Peptidase_PrsW_arch/bac"/>
</dbReference>
<dbReference type="EMBL" id="QRDZ01000044">
    <property type="protein sequence ID" value="RED55224.1"/>
    <property type="molecule type" value="Genomic_DNA"/>
</dbReference>
<dbReference type="GO" id="GO:0005886">
    <property type="term" value="C:plasma membrane"/>
    <property type="evidence" value="ECO:0007669"/>
    <property type="project" value="UniProtKB-SubCell"/>
</dbReference>